<dbReference type="STRING" id="4572.M7YXJ3"/>
<name>M7YXJ3_TRIUA</name>
<accession>M7YXJ3</accession>
<sequence length="126" mass="13903">MQPAGGRSEHHHGVADAPPFRMEDLPADGTKITRAKFIEIVNGVICRHSGIGINKFSIKCGLLIEYSDHLDRWIGFAASSKAKIINIDLTYKDYIFQQVHQFPLEALDAQGSSLGEPKAFPCVLQP</sequence>
<proteinExistence type="predicted"/>
<dbReference type="AlphaFoldDB" id="M7YXJ3"/>
<organism evidence="1">
    <name type="scientific">Triticum urartu</name>
    <name type="common">Red wild einkorn</name>
    <name type="synonym">Crithodium urartu</name>
    <dbReference type="NCBI Taxonomy" id="4572"/>
    <lineage>
        <taxon>Eukaryota</taxon>
        <taxon>Viridiplantae</taxon>
        <taxon>Streptophyta</taxon>
        <taxon>Embryophyta</taxon>
        <taxon>Tracheophyta</taxon>
        <taxon>Spermatophyta</taxon>
        <taxon>Magnoliopsida</taxon>
        <taxon>Liliopsida</taxon>
        <taxon>Poales</taxon>
        <taxon>Poaceae</taxon>
        <taxon>BOP clade</taxon>
        <taxon>Pooideae</taxon>
        <taxon>Triticodae</taxon>
        <taxon>Triticeae</taxon>
        <taxon>Triticinae</taxon>
        <taxon>Triticum</taxon>
    </lineage>
</organism>
<dbReference type="EMBL" id="KD208416">
    <property type="protein sequence ID" value="EMS52362.1"/>
    <property type="molecule type" value="Genomic_DNA"/>
</dbReference>
<reference evidence="1" key="1">
    <citation type="journal article" date="2013" name="Nature">
        <title>Draft genome of the wheat A-genome progenitor Triticum urartu.</title>
        <authorList>
            <person name="Ling H.Q."/>
            <person name="Zhao S."/>
            <person name="Liu D."/>
            <person name="Wang J."/>
            <person name="Sun H."/>
            <person name="Zhang C."/>
            <person name="Fan H."/>
            <person name="Li D."/>
            <person name="Dong L."/>
            <person name="Tao Y."/>
            <person name="Gao C."/>
            <person name="Wu H."/>
            <person name="Li Y."/>
            <person name="Cui Y."/>
            <person name="Guo X."/>
            <person name="Zheng S."/>
            <person name="Wang B."/>
            <person name="Yu K."/>
            <person name="Liang Q."/>
            <person name="Yang W."/>
            <person name="Lou X."/>
            <person name="Chen J."/>
            <person name="Feng M."/>
            <person name="Jian J."/>
            <person name="Zhang X."/>
            <person name="Luo G."/>
            <person name="Jiang Y."/>
            <person name="Liu J."/>
            <person name="Wang Z."/>
            <person name="Sha Y."/>
            <person name="Zhang B."/>
            <person name="Wu H."/>
            <person name="Tang D."/>
            <person name="Shen Q."/>
            <person name="Xue P."/>
            <person name="Zou S."/>
            <person name="Wang X."/>
            <person name="Liu X."/>
            <person name="Wang F."/>
            <person name="Yang Y."/>
            <person name="An X."/>
            <person name="Dong Z."/>
            <person name="Zhang K."/>
            <person name="Zhang X."/>
            <person name="Luo M.C."/>
            <person name="Dvorak J."/>
            <person name="Tong Y."/>
            <person name="Wang J."/>
            <person name="Yang H."/>
            <person name="Li Z."/>
            <person name="Wang D."/>
            <person name="Zhang A."/>
            <person name="Wang J."/>
        </authorList>
    </citation>
    <scope>NUCLEOTIDE SEQUENCE</scope>
</reference>
<protein>
    <submittedName>
        <fullName evidence="1">Uncharacterized protein</fullName>
    </submittedName>
</protein>
<evidence type="ECO:0000313" key="1">
    <source>
        <dbReference type="EMBL" id="EMS52362.1"/>
    </source>
</evidence>
<gene>
    <name evidence="1" type="ORF">TRIUR3_01646</name>
</gene>